<name>A0A9W6ULA8_9ACTN</name>
<feature type="region of interest" description="Disordered" evidence="1">
    <location>
        <begin position="227"/>
        <end position="273"/>
    </location>
</feature>
<protein>
    <recommendedName>
        <fullName evidence="5">Pretoxin HINT domain-containing protein</fullName>
    </recommendedName>
</protein>
<keyword evidence="2" id="KW-0812">Transmembrane</keyword>
<reference evidence="3" key="1">
    <citation type="submission" date="2023-02" db="EMBL/GenBank/DDBJ databases">
        <title>Nocardiopsis ansamitocini NBRC 112285.</title>
        <authorList>
            <person name="Ichikawa N."/>
            <person name="Sato H."/>
            <person name="Tonouchi N."/>
        </authorList>
    </citation>
    <scope>NUCLEOTIDE SEQUENCE</scope>
    <source>
        <strain evidence="3">NBRC 112285</strain>
    </source>
</reference>
<feature type="compositionally biased region" description="Low complexity" evidence="1">
    <location>
        <begin position="228"/>
        <end position="242"/>
    </location>
</feature>
<feature type="region of interest" description="Disordered" evidence="1">
    <location>
        <begin position="51"/>
        <end position="103"/>
    </location>
</feature>
<dbReference type="Gene3D" id="2.170.16.10">
    <property type="entry name" value="Hedgehog/Intein (Hint) domain"/>
    <property type="match status" value="1"/>
</dbReference>
<keyword evidence="2" id="KW-0472">Membrane</keyword>
<dbReference type="RefSeq" id="WP_285762063.1">
    <property type="nucleotide sequence ID" value="NZ_BSQG01000018.1"/>
</dbReference>
<dbReference type="EMBL" id="BSQG01000018">
    <property type="protein sequence ID" value="GLU50522.1"/>
    <property type="molecule type" value="Genomic_DNA"/>
</dbReference>
<keyword evidence="2" id="KW-1133">Transmembrane helix</keyword>
<evidence type="ECO:0000313" key="4">
    <source>
        <dbReference type="Proteomes" id="UP001165092"/>
    </source>
</evidence>
<dbReference type="CDD" id="cd00081">
    <property type="entry name" value="Hint"/>
    <property type="match status" value="1"/>
</dbReference>
<dbReference type="AlphaFoldDB" id="A0A9W6ULA8"/>
<dbReference type="SUPFAM" id="SSF51294">
    <property type="entry name" value="Hedgehog/intein (Hint) domain"/>
    <property type="match status" value="1"/>
</dbReference>
<feature type="compositionally biased region" description="Low complexity" evidence="1">
    <location>
        <begin position="58"/>
        <end position="78"/>
    </location>
</feature>
<evidence type="ECO:0008006" key="5">
    <source>
        <dbReference type="Google" id="ProtNLM"/>
    </source>
</evidence>
<keyword evidence="4" id="KW-1185">Reference proteome</keyword>
<dbReference type="InterPro" id="IPR036844">
    <property type="entry name" value="Hint_dom_sf"/>
</dbReference>
<dbReference type="Proteomes" id="UP001165092">
    <property type="component" value="Unassembled WGS sequence"/>
</dbReference>
<gene>
    <name evidence="3" type="ORF">Nans01_48730</name>
</gene>
<evidence type="ECO:0000313" key="3">
    <source>
        <dbReference type="EMBL" id="GLU50522.1"/>
    </source>
</evidence>
<organism evidence="3 4">
    <name type="scientific">Nocardiopsis ansamitocini</name>
    <dbReference type="NCBI Taxonomy" id="1670832"/>
    <lineage>
        <taxon>Bacteria</taxon>
        <taxon>Bacillati</taxon>
        <taxon>Actinomycetota</taxon>
        <taxon>Actinomycetes</taxon>
        <taxon>Streptosporangiales</taxon>
        <taxon>Nocardiopsidaceae</taxon>
        <taxon>Nocardiopsis</taxon>
    </lineage>
</organism>
<dbReference type="Pfam" id="PF07591">
    <property type="entry name" value="PT-HINT"/>
    <property type="match status" value="1"/>
</dbReference>
<comment type="caution">
    <text evidence="3">The sequence shown here is derived from an EMBL/GenBank/DDBJ whole genome shotgun (WGS) entry which is preliminary data.</text>
</comment>
<dbReference type="InterPro" id="IPR030934">
    <property type="entry name" value="Intein_C"/>
</dbReference>
<feature type="compositionally biased region" description="Basic and acidic residues" evidence="1">
    <location>
        <begin position="253"/>
        <end position="265"/>
    </location>
</feature>
<proteinExistence type="predicted"/>
<feature type="transmembrane region" description="Helical" evidence="2">
    <location>
        <begin position="12"/>
        <end position="32"/>
    </location>
</feature>
<accession>A0A9W6ULA8</accession>
<sequence length="511" mass="53500">MLRTIHDPERGAGIVEYAALIVLVASMVAMLANAGIAQAIGSGVRSGVDQVFDEPDFPADGGTASDAPAAAAPLPQASVGPDGEVTYSGGSGPAGDDPGFRIVPASDGPLLNDALPDIRDDEEEEGAWDVFLDRLGRGGGAFGTSVLNDLEGIVDAFTTNPLDSFKGLIDTIANDPVGLLFSDELRDAWNNKDWSAIIGHGLWEVGTWAIPGAGLAVRILKMLGKGPGAPRAPDGPGSEGQAPGSGEGGSGRSDSDSDGGRRDENGVSCPGGSNSFVPATLVLMADGSTKPIELVEVGHEVLATDPLTGQSGPRAVTHLIEGAGAKTLVDITVTDVDGHVATITATDAHPFWVPDLAQWIDAVDLEPGSWLRTSTGTWVQASAVEVRTVVDQQVYNLTVAGLHTYYIAVGGVDILVHNDGCGEWAADFESLPQGRQSSVRMVNTGEELRIKFDQWTEGAERIESPSSKVPDVYMLPDGTRIQWRTASRSGGETIDIFLPDRTRLKVHVENE</sequence>
<dbReference type="PROSITE" id="PS50818">
    <property type="entry name" value="INTEIN_C_TER"/>
    <property type="match status" value="1"/>
</dbReference>
<evidence type="ECO:0000256" key="1">
    <source>
        <dbReference type="SAM" id="MobiDB-lite"/>
    </source>
</evidence>
<evidence type="ECO:0000256" key="2">
    <source>
        <dbReference type="SAM" id="Phobius"/>
    </source>
</evidence>